<protein>
    <recommendedName>
        <fullName evidence="5">HTH crp-type domain-containing protein</fullName>
    </recommendedName>
</protein>
<dbReference type="GO" id="GO:0005829">
    <property type="term" value="C:cytosol"/>
    <property type="evidence" value="ECO:0007669"/>
    <property type="project" value="TreeGrafter"/>
</dbReference>
<dbReference type="EMBL" id="BJCL01000002">
    <property type="protein sequence ID" value="GCL62151.1"/>
    <property type="molecule type" value="Genomic_DNA"/>
</dbReference>
<evidence type="ECO:0000256" key="1">
    <source>
        <dbReference type="ARBA" id="ARBA00023015"/>
    </source>
</evidence>
<dbReference type="Proteomes" id="UP000301751">
    <property type="component" value="Unassembled WGS sequence"/>
</dbReference>
<dbReference type="Gene3D" id="2.60.120.10">
    <property type="entry name" value="Jelly Rolls"/>
    <property type="match status" value="1"/>
</dbReference>
<dbReference type="GO" id="GO:0003700">
    <property type="term" value="F:DNA-binding transcription factor activity"/>
    <property type="evidence" value="ECO:0007669"/>
    <property type="project" value="TreeGrafter"/>
</dbReference>
<evidence type="ECO:0000259" key="5">
    <source>
        <dbReference type="PROSITE" id="PS51063"/>
    </source>
</evidence>
<keyword evidence="1" id="KW-0805">Transcription regulation</keyword>
<dbReference type="SUPFAM" id="SSF51206">
    <property type="entry name" value="cAMP-binding domain-like"/>
    <property type="match status" value="1"/>
</dbReference>
<dbReference type="InterPro" id="IPR036388">
    <property type="entry name" value="WH-like_DNA-bd_sf"/>
</dbReference>
<dbReference type="CDD" id="cd00038">
    <property type="entry name" value="CAP_ED"/>
    <property type="match status" value="1"/>
</dbReference>
<dbReference type="InterPro" id="IPR000595">
    <property type="entry name" value="cNMP-bd_dom"/>
</dbReference>
<evidence type="ECO:0000256" key="3">
    <source>
        <dbReference type="ARBA" id="ARBA00023163"/>
    </source>
</evidence>
<proteinExistence type="predicted"/>
<dbReference type="AlphaFoldDB" id="A0A480AKS1"/>
<name>A0A480AKS1_9BURK</name>
<reference evidence="7" key="1">
    <citation type="submission" date="2019-03" db="EMBL/GenBank/DDBJ databases">
        <title>Aquabacterium pictum sp.nov., the first bacteriochlorophyll a-containing freshwater bacterium in the genus Aquabacterium of the class Betaproteobacteria.</title>
        <authorList>
            <person name="Hirose S."/>
            <person name="Tank M."/>
            <person name="Hara E."/>
            <person name="Tamaki H."/>
            <person name="Takaichi S."/>
            <person name="Haruta S."/>
            <person name="Hanada S."/>
        </authorList>
    </citation>
    <scope>NUCLEOTIDE SEQUENCE [LARGE SCALE GENOMIC DNA]</scope>
    <source>
        <strain evidence="7">W35</strain>
    </source>
</reference>
<accession>A0A480AKS1</accession>
<dbReference type="Pfam" id="PF13545">
    <property type="entry name" value="HTH_Crp_2"/>
    <property type="match status" value="1"/>
</dbReference>
<feature type="domain" description="HTH crp-type" evidence="5">
    <location>
        <begin position="234"/>
        <end position="306"/>
    </location>
</feature>
<dbReference type="InterPro" id="IPR036390">
    <property type="entry name" value="WH_DNA-bd_sf"/>
</dbReference>
<evidence type="ECO:0000313" key="6">
    <source>
        <dbReference type="EMBL" id="GCL62151.1"/>
    </source>
</evidence>
<evidence type="ECO:0000256" key="4">
    <source>
        <dbReference type="SAM" id="MobiDB-lite"/>
    </source>
</evidence>
<dbReference type="GO" id="GO:0003677">
    <property type="term" value="F:DNA binding"/>
    <property type="evidence" value="ECO:0007669"/>
    <property type="project" value="UniProtKB-KW"/>
</dbReference>
<dbReference type="InterPro" id="IPR012318">
    <property type="entry name" value="HTH_CRP"/>
</dbReference>
<dbReference type="InterPro" id="IPR014710">
    <property type="entry name" value="RmlC-like_jellyroll"/>
</dbReference>
<dbReference type="PROSITE" id="PS51063">
    <property type="entry name" value="HTH_CRP_2"/>
    <property type="match status" value="1"/>
</dbReference>
<comment type="caution">
    <text evidence="6">The sequence shown here is derived from an EMBL/GenBank/DDBJ whole genome shotgun (WGS) entry which is preliminary data.</text>
</comment>
<dbReference type="Gene3D" id="1.10.10.10">
    <property type="entry name" value="Winged helix-like DNA-binding domain superfamily/Winged helix DNA-binding domain"/>
    <property type="match status" value="1"/>
</dbReference>
<feature type="region of interest" description="Disordered" evidence="4">
    <location>
        <begin position="50"/>
        <end position="83"/>
    </location>
</feature>
<dbReference type="InterPro" id="IPR050397">
    <property type="entry name" value="Env_Response_Regulators"/>
</dbReference>
<dbReference type="PANTHER" id="PTHR24567">
    <property type="entry name" value="CRP FAMILY TRANSCRIPTIONAL REGULATORY PROTEIN"/>
    <property type="match status" value="1"/>
</dbReference>
<gene>
    <name evidence="6" type="ORF">AQPW35_12320</name>
</gene>
<sequence length="314" mass="33371">MGQRRRRVCVRRLIQRNPQRAGLREHGRHGQAAAVAVAGTASTTGPIRMEHSYATAPGPAGLTERRPGTAAPPDAPKPLRGLSLPAGGSAEAVLWGHLLGAPALAAEELQTLAQLASLRHVAAGQHILSRQSAASHLVALRSGEVALGLRTADGVFRTERIVRGPAWLDLSSAWLSGPHAMDAQAMGAASIVELPCDALETRLATHPGLAQRLIHGLAREVQALAVNTHELMHKDAPGRLAQWLHQRCVPLPGGTGQAMVRLADRKRDVASQLAITPETLSRLMRSFSRQGLIEVAGYNVRVLDPEALARLAQA</sequence>
<organism evidence="6 7">
    <name type="scientific">Pseudaquabacterium pictum</name>
    <dbReference type="NCBI Taxonomy" id="2315236"/>
    <lineage>
        <taxon>Bacteria</taxon>
        <taxon>Pseudomonadati</taxon>
        <taxon>Pseudomonadota</taxon>
        <taxon>Betaproteobacteria</taxon>
        <taxon>Burkholderiales</taxon>
        <taxon>Sphaerotilaceae</taxon>
        <taxon>Pseudaquabacterium</taxon>
    </lineage>
</organism>
<dbReference type="InterPro" id="IPR018490">
    <property type="entry name" value="cNMP-bd_dom_sf"/>
</dbReference>
<dbReference type="SMART" id="SM00419">
    <property type="entry name" value="HTH_CRP"/>
    <property type="match status" value="1"/>
</dbReference>
<dbReference type="PANTHER" id="PTHR24567:SF74">
    <property type="entry name" value="HTH-TYPE TRANSCRIPTIONAL REGULATOR ARCR"/>
    <property type="match status" value="1"/>
</dbReference>
<dbReference type="SUPFAM" id="SSF46785">
    <property type="entry name" value="Winged helix' DNA-binding domain"/>
    <property type="match status" value="1"/>
</dbReference>
<keyword evidence="7" id="KW-1185">Reference proteome</keyword>
<evidence type="ECO:0000313" key="7">
    <source>
        <dbReference type="Proteomes" id="UP000301751"/>
    </source>
</evidence>
<evidence type="ECO:0000256" key="2">
    <source>
        <dbReference type="ARBA" id="ARBA00023125"/>
    </source>
</evidence>
<keyword evidence="2" id="KW-0238">DNA-binding</keyword>
<keyword evidence="3" id="KW-0804">Transcription</keyword>